<feature type="region of interest" description="Disordered" evidence="1">
    <location>
        <begin position="251"/>
        <end position="345"/>
    </location>
</feature>
<dbReference type="AlphaFoldDB" id="K5WIT7"/>
<dbReference type="KEGG" id="abp:AGABI1DRAFT109625"/>
<gene>
    <name evidence="2" type="ORF">AGABI1DRAFT_109625</name>
</gene>
<evidence type="ECO:0000313" key="2">
    <source>
        <dbReference type="EMBL" id="EKM75181.1"/>
    </source>
</evidence>
<dbReference type="InParanoid" id="K5WIT7"/>
<dbReference type="RefSeq" id="XP_007334220.1">
    <property type="nucleotide sequence ID" value="XM_007334158.1"/>
</dbReference>
<dbReference type="Proteomes" id="UP000008493">
    <property type="component" value="Unassembled WGS sequence"/>
</dbReference>
<dbReference type="HOGENOM" id="CLU_612449_0_0_1"/>
<feature type="compositionally biased region" description="Low complexity" evidence="1">
    <location>
        <begin position="279"/>
        <end position="302"/>
    </location>
</feature>
<evidence type="ECO:0000313" key="3">
    <source>
        <dbReference type="Proteomes" id="UP000008493"/>
    </source>
</evidence>
<feature type="compositionally biased region" description="Basic and acidic residues" evidence="1">
    <location>
        <begin position="433"/>
        <end position="447"/>
    </location>
</feature>
<protein>
    <submittedName>
        <fullName evidence="2">Uncharacterized protein</fullName>
    </submittedName>
</protein>
<keyword evidence="3" id="KW-1185">Reference proteome</keyword>
<proteinExistence type="predicted"/>
<dbReference type="EMBL" id="JH971418">
    <property type="protein sequence ID" value="EKM75181.1"/>
    <property type="molecule type" value="Genomic_DNA"/>
</dbReference>
<reference evidence="3" key="1">
    <citation type="journal article" date="2012" name="Proc. Natl. Acad. Sci. U.S.A.">
        <title>Genome sequence of the button mushroom Agaricus bisporus reveals mechanisms governing adaptation to a humic-rich ecological niche.</title>
        <authorList>
            <person name="Morin E."/>
            <person name="Kohler A."/>
            <person name="Baker A.R."/>
            <person name="Foulongne-Oriol M."/>
            <person name="Lombard V."/>
            <person name="Nagy L.G."/>
            <person name="Ohm R.A."/>
            <person name="Patyshakuliyeva A."/>
            <person name="Brun A."/>
            <person name="Aerts A.L."/>
            <person name="Bailey A.M."/>
            <person name="Billette C."/>
            <person name="Coutinho P.M."/>
            <person name="Deakin G."/>
            <person name="Doddapaneni H."/>
            <person name="Floudas D."/>
            <person name="Grimwood J."/>
            <person name="Hilden K."/>
            <person name="Kuees U."/>
            <person name="LaButti K.M."/>
            <person name="Lapidus A."/>
            <person name="Lindquist E.A."/>
            <person name="Lucas S.M."/>
            <person name="Murat C."/>
            <person name="Riley R.W."/>
            <person name="Salamov A.A."/>
            <person name="Schmutz J."/>
            <person name="Subramanian V."/>
            <person name="Woesten H.A.B."/>
            <person name="Xu J."/>
            <person name="Eastwood D.C."/>
            <person name="Foster G.D."/>
            <person name="Sonnenberg A.S."/>
            <person name="Cullen D."/>
            <person name="de Vries R.P."/>
            <person name="Lundell T."/>
            <person name="Hibbett D.S."/>
            <person name="Henrissat B."/>
            <person name="Burton K.S."/>
            <person name="Kerrigan R.W."/>
            <person name="Challen M.P."/>
            <person name="Grigoriev I.V."/>
            <person name="Martin F."/>
        </authorList>
    </citation>
    <scope>NUCLEOTIDE SEQUENCE [LARGE SCALE GENOMIC DNA]</scope>
    <source>
        <strain evidence="3">JB137-S8 / ATCC MYA-4627 / FGSC 10392</strain>
    </source>
</reference>
<name>K5WIT7_AGABU</name>
<accession>K5WIT7</accession>
<organism evidence="2 3">
    <name type="scientific">Agaricus bisporus var. burnettii (strain JB137-S8 / ATCC MYA-4627 / FGSC 10392)</name>
    <name type="common">White button mushroom</name>
    <dbReference type="NCBI Taxonomy" id="597362"/>
    <lineage>
        <taxon>Eukaryota</taxon>
        <taxon>Fungi</taxon>
        <taxon>Dikarya</taxon>
        <taxon>Basidiomycota</taxon>
        <taxon>Agaricomycotina</taxon>
        <taxon>Agaricomycetes</taxon>
        <taxon>Agaricomycetidae</taxon>
        <taxon>Agaricales</taxon>
        <taxon>Agaricineae</taxon>
        <taxon>Agaricaceae</taxon>
        <taxon>Agaricus</taxon>
    </lineage>
</organism>
<feature type="region of interest" description="Disordered" evidence="1">
    <location>
        <begin position="411"/>
        <end position="447"/>
    </location>
</feature>
<sequence length="447" mass="47289">MAATHTFDYDVDPTRVEQYLALATRIWRGDFVAGQAMIPDGYMQFLVKHQHDHDLKYHLPVPPGVATVTITDSLGRPTIVLAPDSFSAQASVLAANPAPSYPSYPNNSTYYHSGNHYVGSGPYHPPSSASPAQDASAGIVNAFTEQFRAETYSLVTVVEADLPMVMTMGLMVACMVGAEVVWIVVACGGVVMDAGEEHFPPVLGCLVESGGNLGTRISASTSHVDVSSRVTASSSSSPVVESLEICDVNGKRLPTPDAGLKRRMNGLSLGDSPHEAPGLHLALSNLPSSSSGSSVAGSTLSSMPSLSNHIPPPSVASTPVERAPVQDEDTEMGDRDAEGEPDDSADTIHRLDFLHKSRRAYVERKCPFPIPVCWESVGAGGHGRWDGQAAGRLNCDNLGFWGSTGCPEASEREAVAELTSIHGTPSLEEGREDEGRAPGRREVAASS</sequence>
<evidence type="ECO:0000256" key="1">
    <source>
        <dbReference type="SAM" id="MobiDB-lite"/>
    </source>
</evidence>
<dbReference type="GeneID" id="18822760"/>